<dbReference type="Proteomes" id="UP001202328">
    <property type="component" value="Unassembled WGS sequence"/>
</dbReference>
<reference evidence="1" key="1">
    <citation type="submission" date="2022-04" db="EMBL/GenBank/DDBJ databases">
        <title>A functionally conserved STORR gene fusion in Papaver species that diverged 16.8 million years ago.</title>
        <authorList>
            <person name="Catania T."/>
        </authorList>
    </citation>
    <scope>NUCLEOTIDE SEQUENCE</scope>
    <source>
        <strain evidence="1">S-188037</strain>
    </source>
</reference>
<evidence type="ECO:0000313" key="2">
    <source>
        <dbReference type="Proteomes" id="UP001202328"/>
    </source>
</evidence>
<dbReference type="AlphaFoldDB" id="A0AAD4SJG0"/>
<evidence type="ECO:0000313" key="1">
    <source>
        <dbReference type="EMBL" id="KAI3908783.1"/>
    </source>
</evidence>
<name>A0AAD4SJG0_9MAGN</name>
<gene>
    <name evidence="1" type="ORF">MKW98_029333</name>
</gene>
<accession>A0AAD4SJG0</accession>
<protein>
    <submittedName>
        <fullName evidence="1">Uncharacterized protein</fullName>
    </submittedName>
</protein>
<organism evidence="1 2">
    <name type="scientific">Papaver atlanticum</name>
    <dbReference type="NCBI Taxonomy" id="357466"/>
    <lineage>
        <taxon>Eukaryota</taxon>
        <taxon>Viridiplantae</taxon>
        <taxon>Streptophyta</taxon>
        <taxon>Embryophyta</taxon>
        <taxon>Tracheophyta</taxon>
        <taxon>Spermatophyta</taxon>
        <taxon>Magnoliopsida</taxon>
        <taxon>Ranunculales</taxon>
        <taxon>Papaveraceae</taxon>
        <taxon>Papaveroideae</taxon>
        <taxon>Papaver</taxon>
    </lineage>
</organism>
<proteinExistence type="predicted"/>
<keyword evidence="2" id="KW-1185">Reference proteome</keyword>
<dbReference type="EMBL" id="JAJJMB010010439">
    <property type="protein sequence ID" value="KAI3908783.1"/>
    <property type="molecule type" value="Genomic_DNA"/>
</dbReference>
<comment type="caution">
    <text evidence="1">The sequence shown here is derived from an EMBL/GenBank/DDBJ whole genome shotgun (WGS) entry which is preliminary data.</text>
</comment>
<sequence>MEESLDNEKFNAFEFNTDDEAVELDSVKCVDKFTSNPTSLYLLSNMDVDVCKSTECEDVEILDVINNKDQKFEVVEVAECQKVEVESDKIKIDVAPKNKLLLNEKAGIRIHESFHALVVEAEGYEKLTFDEIDVRNRLQEDV</sequence>